<name>X1D0V0_9ZZZZ</name>
<evidence type="ECO:0000313" key="1">
    <source>
        <dbReference type="EMBL" id="GAH14441.1"/>
    </source>
</evidence>
<dbReference type="AlphaFoldDB" id="X1D0V0"/>
<gene>
    <name evidence="1" type="ORF">S01H4_63417</name>
</gene>
<organism evidence="1">
    <name type="scientific">marine sediment metagenome</name>
    <dbReference type="NCBI Taxonomy" id="412755"/>
    <lineage>
        <taxon>unclassified sequences</taxon>
        <taxon>metagenomes</taxon>
        <taxon>ecological metagenomes</taxon>
    </lineage>
</organism>
<proteinExistence type="predicted"/>
<reference evidence="1" key="1">
    <citation type="journal article" date="2014" name="Front. Microbiol.">
        <title>High frequency of phylogenetically diverse reductive dehalogenase-homologous genes in deep subseafloor sedimentary metagenomes.</title>
        <authorList>
            <person name="Kawai M."/>
            <person name="Futagami T."/>
            <person name="Toyoda A."/>
            <person name="Takaki Y."/>
            <person name="Nishi S."/>
            <person name="Hori S."/>
            <person name="Arai W."/>
            <person name="Tsubouchi T."/>
            <person name="Morono Y."/>
            <person name="Uchiyama I."/>
            <person name="Ito T."/>
            <person name="Fujiyama A."/>
            <person name="Inagaki F."/>
            <person name="Takami H."/>
        </authorList>
    </citation>
    <scope>NUCLEOTIDE SEQUENCE</scope>
    <source>
        <strain evidence="1">Expedition CK06-06</strain>
    </source>
</reference>
<feature type="non-terminal residue" evidence="1">
    <location>
        <position position="1"/>
    </location>
</feature>
<comment type="caution">
    <text evidence="1">The sequence shown here is derived from an EMBL/GenBank/DDBJ whole genome shotgun (WGS) entry which is preliminary data.</text>
</comment>
<accession>X1D0V0</accession>
<sequence>RREEYEKEHDPHFEQFLGDYILLQHFRKTFGSTD</sequence>
<dbReference type="EMBL" id="BART01038130">
    <property type="protein sequence ID" value="GAH14441.1"/>
    <property type="molecule type" value="Genomic_DNA"/>
</dbReference>
<protein>
    <submittedName>
        <fullName evidence="1">Uncharacterized protein</fullName>
    </submittedName>
</protein>